<protein>
    <submittedName>
        <fullName evidence="1">Uncharacterized protein</fullName>
    </submittedName>
</protein>
<accession>A0ABS2BYD0</accession>
<comment type="caution">
    <text evidence="1">The sequence shown here is derived from an EMBL/GenBank/DDBJ whole genome shotgun (WGS) entry which is preliminary data.</text>
</comment>
<evidence type="ECO:0000313" key="1">
    <source>
        <dbReference type="EMBL" id="MBM5458625.1"/>
    </source>
</evidence>
<dbReference type="EMBL" id="JACOPV010000008">
    <property type="protein sequence ID" value="MBM5458625.1"/>
    <property type="molecule type" value="Genomic_DNA"/>
</dbReference>
<proteinExistence type="predicted"/>
<sequence length="151" mass="16728">MDLKQSRPVTPVVGLSHLQLSPTPASPWLTAVPEMPDSVEEFSFKLQYRGRNIQITFVPDEEGTSPGDANLIKVSDEQAKGWDVGEWWYHDLLVSILDDQGETLELQNQATSFGYGRLPSFMDHNELSQAICDGLCNELDEAGIPKAQPAL</sequence>
<organism evidence="1 2">
    <name type="scientific">Pseudomonas arcuscaelestis</name>
    <dbReference type="NCBI Taxonomy" id="2710591"/>
    <lineage>
        <taxon>Bacteria</taxon>
        <taxon>Pseudomonadati</taxon>
        <taxon>Pseudomonadota</taxon>
        <taxon>Gammaproteobacteria</taxon>
        <taxon>Pseudomonadales</taxon>
        <taxon>Pseudomonadaceae</taxon>
        <taxon>Pseudomonas</taxon>
    </lineage>
</organism>
<dbReference type="Proteomes" id="UP000745663">
    <property type="component" value="Unassembled WGS sequence"/>
</dbReference>
<name>A0ABS2BYD0_9PSED</name>
<gene>
    <name evidence="1" type="ORF">H8F21_13730</name>
</gene>
<evidence type="ECO:0000313" key="2">
    <source>
        <dbReference type="Proteomes" id="UP000745663"/>
    </source>
</evidence>
<keyword evidence="2" id="KW-1185">Reference proteome</keyword>
<dbReference type="RefSeq" id="WP_203584565.1">
    <property type="nucleotide sequence ID" value="NZ_JACOPV010000008.1"/>
</dbReference>
<reference evidence="1 2" key="1">
    <citation type="submission" date="2020-08" db="EMBL/GenBank/DDBJ databases">
        <title>Description of novel Pseudomonas species.</title>
        <authorList>
            <person name="Duman M."/>
            <person name="Mulet M."/>
            <person name="Altun S."/>
            <person name="Saticioglu I.B."/>
            <person name="Lalucat J."/>
            <person name="Garcia-Valdes E."/>
        </authorList>
    </citation>
    <scope>NUCLEOTIDE SEQUENCE [LARGE SCALE GENOMIC DNA]</scope>
    <source>
        <strain evidence="1 2">P66</strain>
    </source>
</reference>